<protein>
    <recommendedName>
        <fullName evidence="2">DUF5723 domain-containing protein</fullName>
    </recommendedName>
</protein>
<evidence type="ECO:0000313" key="4">
    <source>
        <dbReference type="Proteomes" id="UP000621670"/>
    </source>
</evidence>
<gene>
    <name evidence="3" type="ORF">H8R26_07015</name>
</gene>
<feature type="signal peptide" evidence="1">
    <location>
        <begin position="1"/>
        <end position="17"/>
    </location>
</feature>
<reference evidence="3 4" key="1">
    <citation type="submission" date="2020-08" db="EMBL/GenBank/DDBJ databases">
        <title>Description of novel Flavobacterium F-400 isolate.</title>
        <authorList>
            <person name="Saticioglu I."/>
            <person name="Duman M."/>
            <person name="Altun S."/>
        </authorList>
    </citation>
    <scope>NUCLEOTIDE SEQUENCE [LARGE SCALE GENOMIC DNA]</scope>
    <source>
        <strain evidence="3 4">F-400</strain>
    </source>
</reference>
<dbReference type="RefSeq" id="WP_166134824.1">
    <property type="nucleotide sequence ID" value="NZ_JAAOBY010000003.1"/>
</dbReference>
<feature type="domain" description="DUF5723" evidence="2">
    <location>
        <begin position="37"/>
        <end position="437"/>
    </location>
</feature>
<name>A0ABR7JFY3_9FLAO</name>
<proteinExistence type="predicted"/>
<evidence type="ECO:0000256" key="1">
    <source>
        <dbReference type="SAM" id="SignalP"/>
    </source>
</evidence>
<dbReference type="Proteomes" id="UP000621670">
    <property type="component" value="Unassembled WGS sequence"/>
</dbReference>
<evidence type="ECO:0000313" key="3">
    <source>
        <dbReference type="EMBL" id="MBC5863171.1"/>
    </source>
</evidence>
<comment type="caution">
    <text evidence="3">The sequence shown here is derived from an EMBL/GenBank/DDBJ whole genome shotgun (WGS) entry which is preliminary data.</text>
</comment>
<keyword evidence="1" id="KW-0732">Signal</keyword>
<sequence>MKKIVTFLLLISVVSWSQNKQILYNFAAIPQSAMYNPGADVSYKWYAGIPFLSGVSANFGSTGFSAYDLLADNGVDFNTKLRNVIFSTTAKDRMAINEQLEILSGGFKLKSSLGDETDSYLSFGLYQEFDFLTYVPKDPLILALEGNQNYIGKVFDLSDINMKAELLSVFHVGYQTKIKSNVIVGGRAKIYSSIYNASSTNNSGYIYTIPGSDAVYEQQIYSQLQLNTSGLASYFDSNNNVDVQKDVTKRTLLGGNLGLGFDLGFTYYPKDNLQITGSIIDVGFIKHSKDVESYTLNGTYSYKGVVPNFNQQNDPGTVFQDFKDAIPLDTLNVKYTTWRPAKFNTSVQYSFEEERSDECNCTDGNEKPTYKSAFGAQFFMMTLPKTPMMALTAYYQRKILKGFHAKATYTLDSYSYSNLGLGIATQAGPVNFYILADNLLEYRDVTKANSLGFQFGLNVLVR</sequence>
<dbReference type="EMBL" id="JACRUM010000003">
    <property type="protein sequence ID" value="MBC5863171.1"/>
    <property type="molecule type" value="Genomic_DNA"/>
</dbReference>
<dbReference type="Pfam" id="PF18990">
    <property type="entry name" value="DUF5723"/>
    <property type="match status" value="1"/>
</dbReference>
<accession>A0ABR7JFY3</accession>
<keyword evidence="4" id="KW-1185">Reference proteome</keyword>
<organism evidence="3 4">
    <name type="scientific">Flavobacterium turcicum</name>
    <dbReference type="NCBI Taxonomy" id="2764718"/>
    <lineage>
        <taxon>Bacteria</taxon>
        <taxon>Pseudomonadati</taxon>
        <taxon>Bacteroidota</taxon>
        <taxon>Flavobacteriia</taxon>
        <taxon>Flavobacteriales</taxon>
        <taxon>Flavobacteriaceae</taxon>
        <taxon>Flavobacterium</taxon>
    </lineage>
</organism>
<dbReference type="InterPro" id="IPR043781">
    <property type="entry name" value="DUF5723"/>
</dbReference>
<evidence type="ECO:0000259" key="2">
    <source>
        <dbReference type="Pfam" id="PF18990"/>
    </source>
</evidence>
<feature type="chain" id="PRO_5047484594" description="DUF5723 domain-containing protein" evidence="1">
    <location>
        <begin position="18"/>
        <end position="462"/>
    </location>
</feature>